<evidence type="ECO:0000313" key="4">
    <source>
        <dbReference type="Proteomes" id="UP000243459"/>
    </source>
</evidence>
<reference evidence="4" key="1">
    <citation type="journal article" date="2017" name="Nat. Commun.">
        <title>The asparagus genome sheds light on the origin and evolution of a young Y chromosome.</title>
        <authorList>
            <person name="Harkess A."/>
            <person name="Zhou J."/>
            <person name="Xu C."/>
            <person name="Bowers J.E."/>
            <person name="Van der Hulst R."/>
            <person name="Ayyampalayam S."/>
            <person name="Mercati F."/>
            <person name="Riccardi P."/>
            <person name="McKain M.R."/>
            <person name="Kakrana A."/>
            <person name="Tang H."/>
            <person name="Ray J."/>
            <person name="Groenendijk J."/>
            <person name="Arikit S."/>
            <person name="Mathioni S.M."/>
            <person name="Nakano M."/>
            <person name="Shan H."/>
            <person name="Telgmann-Rauber A."/>
            <person name="Kanno A."/>
            <person name="Yue Z."/>
            <person name="Chen H."/>
            <person name="Li W."/>
            <person name="Chen Y."/>
            <person name="Xu X."/>
            <person name="Zhang Y."/>
            <person name="Luo S."/>
            <person name="Chen H."/>
            <person name="Gao J."/>
            <person name="Mao Z."/>
            <person name="Pires J.C."/>
            <person name="Luo M."/>
            <person name="Kudrna D."/>
            <person name="Wing R.A."/>
            <person name="Meyers B.C."/>
            <person name="Yi K."/>
            <person name="Kong H."/>
            <person name="Lavrijsen P."/>
            <person name="Sunseri F."/>
            <person name="Falavigna A."/>
            <person name="Ye Y."/>
            <person name="Leebens-Mack J.H."/>
            <person name="Chen G."/>
        </authorList>
    </citation>
    <scope>NUCLEOTIDE SEQUENCE [LARGE SCALE GENOMIC DNA]</scope>
    <source>
        <strain evidence="4">cv. DH0086</strain>
    </source>
</reference>
<accession>A0A5P1ETF2</accession>
<dbReference type="EMBL" id="CM007385">
    <property type="protein sequence ID" value="ONK69084.1"/>
    <property type="molecule type" value="Genomic_DNA"/>
</dbReference>
<sequence length="301" mass="33737">MRNLEGQFMGMLLRRVRRFGDLDSAELIFRSMPDRNVVSWNAMINAHAQAGNIKEAWDLFSQMLTEGSEASDVTFTCMISASYELKQGRMMHGFVIKAGSVNNEIIGATLINMYIRLNSLVDAQKLFDEMPRSEMGSWNSLILGYSRNGHPREALNLFYRLRDSKNLLANSITLAGALSACASLGVIEEGKAIHEYIMNIGMKMDLIINTSLVNMYCKCGSLETAREVFESMRDKDLVAWRVMISGYVFNGQVKEAMELFDRMKTVNNLKLNNVTFTSLLSALSHVALLEEVGSLESVIAQ</sequence>
<dbReference type="Proteomes" id="UP000243459">
    <property type="component" value="Chromosome 5"/>
</dbReference>
<proteinExistence type="predicted"/>
<dbReference type="AlphaFoldDB" id="A0A5P1ETF2"/>
<dbReference type="OMA" id="MISASYE"/>
<name>A0A5P1ETF2_ASPOF</name>
<evidence type="ECO:0000313" key="3">
    <source>
        <dbReference type="EMBL" id="ONK69084.1"/>
    </source>
</evidence>
<dbReference type="InterPro" id="IPR002885">
    <property type="entry name" value="PPR_rpt"/>
</dbReference>
<protein>
    <recommendedName>
        <fullName evidence="5">Pentatricopeptide repeat-containing protein</fullName>
    </recommendedName>
</protein>
<dbReference type="Gene3D" id="1.25.40.10">
    <property type="entry name" value="Tetratricopeptide repeat domain"/>
    <property type="match status" value="2"/>
</dbReference>
<keyword evidence="4" id="KW-1185">Reference proteome</keyword>
<feature type="repeat" description="PPR" evidence="2">
    <location>
        <begin position="205"/>
        <end position="239"/>
    </location>
</feature>
<dbReference type="PROSITE" id="PS51375">
    <property type="entry name" value="PPR"/>
    <property type="match status" value="3"/>
</dbReference>
<dbReference type="InterPro" id="IPR011990">
    <property type="entry name" value="TPR-like_helical_dom_sf"/>
</dbReference>
<dbReference type="Pfam" id="PF01535">
    <property type="entry name" value="PPR"/>
    <property type="match status" value="2"/>
</dbReference>
<dbReference type="Pfam" id="PF12854">
    <property type="entry name" value="PPR_1"/>
    <property type="match status" value="1"/>
</dbReference>
<dbReference type="NCBIfam" id="TIGR00756">
    <property type="entry name" value="PPR"/>
    <property type="match status" value="4"/>
</dbReference>
<dbReference type="Pfam" id="PF13041">
    <property type="entry name" value="PPR_2"/>
    <property type="match status" value="2"/>
</dbReference>
<dbReference type="PANTHER" id="PTHR47928:SF207">
    <property type="entry name" value="PENTATRICOPEPTIDE REPEAT-CONTAINING PROTEIN"/>
    <property type="match status" value="1"/>
</dbReference>
<feature type="repeat" description="PPR" evidence="2">
    <location>
        <begin position="134"/>
        <end position="168"/>
    </location>
</feature>
<dbReference type="InterPro" id="IPR050421">
    <property type="entry name" value="PPR"/>
</dbReference>
<evidence type="ECO:0000256" key="2">
    <source>
        <dbReference type="PROSITE-ProRule" id="PRU00708"/>
    </source>
</evidence>
<organism evidence="3 4">
    <name type="scientific">Asparagus officinalis</name>
    <name type="common">Garden asparagus</name>
    <dbReference type="NCBI Taxonomy" id="4686"/>
    <lineage>
        <taxon>Eukaryota</taxon>
        <taxon>Viridiplantae</taxon>
        <taxon>Streptophyta</taxon>
        <taxon>Embryophyta</taxon>
        <taxon>Tracheophyta</taxon>
        <taxon>Spermatophyta</taxon>
        <taxon>Magnoliopsida</taxon>
        <taxon>Liliopsida</taxon>
        <taxon>Asparagales</taxon>
        <taxon>Asparagaceae</taxon>
        <taxon>Asparagoideae</taxon>
        <taxon>Asparagus</taxon>
    </lineage>
</organism>
<keyword evidence="1" id="KW-0677">Repeat</keyword>
<evidence type="ECO:0000256" key="1">
    <source>
        <dbReference type="ARBA" id="ARBA00022737"/>
    </source>
</evidence>
<feature type="repeat" description="PPR" evidence="2">
    <location>
        <begin position="36"/>
        <end position="70"/>
    </location>
</feature>
<dbReference type="PANTHER" id="PTHR47928">
    <property type="entry name" value="REPEAT-CONTAINING PROTEIN, PUTATIVE-RELATED"/>
    <property type="match status" value="1"/>
</dbReference>
<gene>
    <name evidence="3" type="ORF">A4U43_C05F19120</name>
</gene>
<dbReference type="FunFam" id="1.25.40.10:FF:000344">
    <property type="entry name" value="Pentatricopeptide repeat-containing protein"/>
    <property type="match status" value="1"/>
</dbReference>
<dbReference type="Gramene" id="ONK69084">
    <property type="protein sequence ID" value="ONK69084"/>
    <property type="gene ID" value="A4U43_C05F19120"/>
</dbReference>
<evidence type="ECO:0008006" key="5">
    <source>
        <dbReference type="Google" id="ProtNLM"/>
    </source>
</evidence>